<dbReference type="Gene3D" id="3.40.50.1860">
    <property type="match status" value="2"/>
</dbReference>
<keyword evidence="4 7" id="KW-0573">Peptidoglycan synthesis</keyword>
<dbReference type="Pfam" id="PF01177">
    <property type="entry name" value="Asp_Glu_race"/>
    <property type="match status" value="1"/>
</dbReference>
<dbReference type="GO" id="GO:0009252">
    <property type="term" value="P:peptidoglycan biosynthetic process"/>
    <property type="evidence" value="ECO:0007669"/>
    <property type="project" value="UniProtKB-UniRule"/>
</dbReference>
<protein>
    <recommendedName>
        <fullName evidence="2 7">Glutamate racemase</fullName>
        <ecNumber evidence="2 7">5.1.1.3</ecNumber>
    </recommendedName>
</protein>
<dbReference type="NCBIfam" id="TIGR00067">
    <property type="entry name" value="glut_race"/>
    <property type="match status" value="1"/>
</dbReference>
<evidence type="ECO:0000256" key="1">
    <source>
        <dbReference type="ARBA" id="ARBA00001602"/>
    </source>
</evidence>
<dbReference type="EC" id="5.1.1.3" evidence="2 7"/>
<dbReference type="InterPro" id="IPR033134">
    <property type="entry name" value="Asp/Glu_racemase_AS_2"/>
</dbReference>
<sequence length="308" mass="32577">MEEHIKFAEEGRSLQQQGVSSSGKSPYSLLPIGLFDSGVGGLTVLAAMRALMPDESYLFLGDTARLPYGTKSPETIVRYALQATARLVERRIKLLVVACNTATSAALPALRAAYPRLHVVGVVEPGAEAACAASASGRIAVIATEATIRGGAYERAILRRRPGARVQSRACPLFVSMTEDGLVDGPLAEGLAARYLDDIFRGPRERGEETPDCLVLGCTHFPLLAGAVAKVVGQGVTLVDSAATTARVVKRILAEERLERPAGATAGVPLCAGSTRFLTTDDVPRFTRMGELFLGTPLTPCSVELVDL</sequence>
<dbReference type="AlphaFoldDB" id="A0A9D2KMP7"/>
<dbReference type="InterPro" id="IPR001920">
    <property type="entry name" value="Asp/Glu_race"/>
</dbReference>
<dbReference type="InterPro" id="IPR004391">
    <property type="entry name" value="Glu_race"/>
</dbReference>
<dbReference type="PROSITE" id="PS00924">
    <property type="entry name" value="ASP_GLU_RACEMASE_2"/>
    <property type="match status" value="1"/>
</dbReference>
<dbReference type="InterPro" id="IPR015942">
    <property type="entry name" value="Asp/Glu/hydantoin_racemase"/>
</dbReference>
<dbReference type="Proteomes" id="UP000824225">
    <property type="component" value="Unassembled WGS sequence"/>
</dbReference>
<gene>
    <name evidence="7 8" type="primary">murI</name>
    <name evidence="8" type="ORF">H9962_06285</name>
</gene>
<evidence type="ECO:0000256" key="6">
    <source>
        <dbReference type="ARBA" id="ARBA00023316"/>
    </source>
</evidence>
<keyword evidence="5 7" id="KW-0413">Isomerase</keyword>
<proteinExistence type="inferred from homology"/>
<evidence type="ECO:0000256" key="4">
    <source>
        <dbReference type="ARBA" id="ARBA00022984"/>
    </source>
</evidence>
<evidence type="ECO:0000313" key="8">
    <source>
        <dbReference type="EMBL" id="HJA08778.1"/>
    </source>
</evidence>
<dbReference type="GO" id="GO:0008360">
    <property type="term" value="P:regulation of cell shape"/>
    <property type="evidence" value="ECO:0007669"/>
    <property type="project" value="UniProtKB-KW"/>
</dbReference>
<comment type="pathway">
    <text evidence="7">Cell wall biogenesis; peptidoglycan biosynthesis.</text>
</comment>
<dbReference type="HAMAP" id="MF_00258">
    <property type="entry name" value="Glu_racemase"/>
    <property type="match status" value="1"/>
</dbReference>
<dbReference type="FunFam" id="3.40.50.1860:FF:000001">
    <property type="entry name" value="Glutamate racemase"/>
    <property type="match status" value="1"/>
</dbReference>
<reference evidence="8" key="2">
    <citation type="submission" date="2021-04" db="EMBL/GenBank/DDBJ databases">
        <authorList>
            <person name="Gilroy R."/>
        </authorList>
    </citation>
    <scope>NUCLEOTIDE SEQUENCE</scope>
    <source>
        <strain evidence="8">CHK186-16707</strain>
    </source>
</reference>
<comment type="similarity">
    <text evidence="7">Belongs to the aspartate/glutamate racemases family.</text>
</comment>
<reference evidence="8" key="1">
    <citation type="journal article" date="2021" name="PeerJ">
        <title>Extensive microbial diversity within the chicken gut microbiome revealed by metagenomics and culture.</title>
        <authorList>
            <person name="Gilroy R."/>
            <person name="Ravi A."/>
            <person name="Getino M."/>
            <person name="Pursley I."/>
            <person name="Horton D.L."/>
            <person name="Alikhan N.F."/>
            <person name="Baker D."/>
            <person name="Gharbi K."/>
            <person name="Hall N."/>
            <person name="Watson M."/>
            <person name="Adriaenssens E.M."/>
            <person name="Foster-Nyarko E."/>
            <person name="Jarju S."/>
            <person name="Secka A."/>
            <person name="Antonio M."/>
            <person name="Oren A."/>
            <person name="Chaudhuri R.R."/>
            <person name="La Ragione R."/>
            <person name="Hildebrand F."/>
            <person name="Pallen M.J."/>
        </authorList>
    </citation>
    <scope>NUCLEOTIDE SEQUENCE</scope>
    <source>
        <strain evidence="8">CHK186-16707</strain>
    </source>
</reference>
<keyword evidence="6 7" id="KW-0961">Cell wall biogenesis/degradation</keyword>
<evidence type="ECO:0000256" key="3">
    <source>
        <dbReference type="ARBA" id="ARBA00022960"/>
    </source>
</evidence>
<dbReference type="EMBL" id="DXAN01000021">
    <property type="protein sequence ID" value="HJA08778.1"/>
    <property type="molecule type" value="Genomic_DNA"/>
</dbReference>
<comment type="catalytic activity">
    <reaction evidence="1 7">
        <text>L-glutamate = D-glutamate</text>
        <dbReference type="Rhea" id="RHEA:12813"/>
        <dbReference type="ChEBI" id="CHEBI:29985"/>
        <dbReference type="ChEBI" id="CHEBI:29986"/>
        <dbReference type="EC" id="5.1.1.3"/>
    </reaction>
</comment>
<organism evidence="8 9">
    <name type="scientific">Candidatus Mailhella merdigallinarum</name>
    <dbReference type="NCBI Taxonomy" id="2838658"/>
    <lineage>
        <taxon>Bacteria</taxon>
        <taxon>Pseudomonadati</taxon>
        <taxon>Thermodesulfobacteriota</taxon>
        <taxon>Desulfovibrionia</taxon>
        <taxon>Desulfovibrionales</taxon>
        <taxon>Desulfovibrionaceae</taxon>
        <taxon>Mailhella</taxon>
    </lineage>
</organism>
<name>A0A9D2KMP7_9BACT</name>
<comment type="function">
    <text evidence="7">Provides the (R)-glutamate required for cell wall biosynthesis.</text>
</comment>
<evidence type="ECO:0000256" key="2">
    <source>
        <dbReference type="ARBA" id="ARBA00013090"/>
    </source>
</evidence>
<evidence type="ECO:0000256" key="7">
    <source>
        <dbReference type="HAMAP-Rule" id="MF_00258"/>
    </source>
</evidence>
<comment type="caution">
    <text evidence="8">The sequence shown here is derived from an EMBL/GenBank/DDBJ whole genome shotgun (WGS) entry which is preliminary data.</text>
</comment>
<dbReference type="PROSITE" id="PS00923">
    <property type="entry name" value="ASP_GLU_RACEMASE_1"/>
    <property type="match status" value="1"/>
</dbReference>
<dbReference type="PANTHER" id="PTHR21198">
    <property type="entry name" value="GLUTAMATE RACEMASE"/>
    <property type="match status" value="1"/>
</dbReference>
<dbReference type="InterPro" id="IPR018187">
    <property type="entry name" value="Asp/Glu_racemase_AS_1"/>
</dbReference>
<feature type="active site" description="Proton donor/acceptor" evidence="7">
    <location>
        <position position="99"/>
    </location>
</feature>
<evidence type="ECO:0000313" key="9">
    <source>
        <dbReference type="Proteomes" id="UP000824225"/>
    </source>
</evidence>
<dbReference type="SUPFAM" id="SSF53681">
    <property type="entry name" value="Aspartate/glutamate racemase"/>
    <property type="match status" value="2"/>
</dbReference>
<feature type="binding site" evidence="7">
    <location>
        <begin position="100"/>
        <end position="101"/>
    </location>
    <ligand>
        <name>substrate</name>
    </ligand>
</feature>
<keyword evidence="3 7" id="KW-0133">Cell shape</keyword>
<dbReference type="PANTHER" id="PTHR21198:SF2">
    <property type="entry name" value="GLUTAMATE RACEMASE"/>
    <property type="match status" value="1"/>
</dbReference>
<feature type="active site" description="Proton donor/acceptor" evidence="7">
    <location>
        <position position="218"/>
    </location>
</feature>
<dbReference type="GO" id="GO:0008881">
    <property type="term" value="F:glutamate racemase activity"/>
    <property type="evidence" value="ECO:0007669"/>
    <property type="project" value="UniProtKB-UniRule"/>
</dbReference>
<feature type="binding site" evidence="7">
    <location>
        <begin position="68"/>
        <end position="69"/>
    </location>
    <ligand>
        <name>substrate</name>
    </ligand>
</feature>
<evidence type="ECO:0000256" key="5">
    <source>
        <dbReference type="ARBA" id="ARBA00023235"/>
    </source>
</evidence>
<accession>A0A9D2KMP7</accession>
<dbReference type="GO" id="GO:0071555">
    <property type="term" value="P:cell wall organization"/>
    <property type="evidence" value="ECO:0007669"/>
    <property type="project" value="UniProtKB-KW"/>
</dbReference>
<feature type="binding site" evidence="7">
    <location>
        <begin position="36"/>
        <end position="37"/>
    </location>
    <ligand>
        <name>substrate</name>
    </ligand>
</feature>
<feature type="binding site" evidence="7">
    <location>
        <begin position="219"/>
        <end position="220"/>
    </location>
    <ligand>
        <name>substrate</name>
    </ligand>
</feature>